<evidence type="ECO:0000256" key="5">
    <source>
        <dbReference type="ARBA" id="ARBA00023136"/>
    </source>
</evidence>
<evidence type="ECO:0000313" key="7">
    <source>
        <dbReference type="EMBL" id="SHH12524.1"/>
    </source>
</evidence>
<organism evidence="7 8">
    <name type="scientific">Hydrocarboniphaga daqingensis</name>
    <dbReference type="NCBI Taxonomy" id="490188"/>
    <lineage>
        <taxon>Bacteria</taxon>
        <taxon>Pseudomonadati</taxon>
        <taxon>Pseudomonadota</taxon>
        <taxon>Gammaproteobacteria</taxon>
        <taxon>Nevskiales</taxon>
        <taxon>Nevskiaceae</taxon>
        <taxon>Hydrocarboniphaga</taxon>
    </lineage>
</organism>
<keyword evidence="4 6" id="KW-1133">Transmembrane helix</keyword>
<dbReference type="STRING" id="490188.SAMN04488068_2566"/>
<proteinExistence type="inferred from homology"/>
<keyword evidence="5 6" id="KW-0472">Membrane</keyword>
<dbReference type="GO" id="GO:0016020">
    <property type="term" value="C:membrane"/>
    <property type="evidence" value="ECO:0007669"/>
    <property type="project" value="UniProtKB-SubCell"/>
</dbReference>
<gene>
    <name evidence="7" type="ORF">SAMN04488068_2566</name>
</gene>
<name>A0A1M5QEA2_9GAMM</name>
<dbReference type="OrthoDB" id="9795496at2"/>
<keyword evidence="3 6" id="KW-0812">Transmembrane</keyword>
<dbReference type="GO" id="GO:0033013">
    <property type="term" value="P:tetrapyrrole metabolic process"/>
    <property type="evidence" value="ECO:0007669"/>
    <property type="project" value="UniProtKB-ARBA"/>
</dbReference>
<dbReference type="PANTHER" id="PTHR10057">
    <property type="entry name" value="PERIPHERAL-TYPE BENZODIAZEPINE RECEPTOR"/>
    <property type="match status" value="1"/>
</dbReference>
<comment type="similarity">
    <text evidence="2">Belongs to the TspO/BZRP family.</text>
</comment>
<dbReference type="Pfam" id="PF03073">
    <property type="entry name" value="TspO_MBR"/>
    <property type="match status" value="1"/>
</dbReference>
<accession>A0A1M5QEA2</accession>
<dbReference type="CDD" id="cd15904">
    <property type="entry name" value="TSPO_MBR"/>
    <property type="match status" value="1"/>
</dbReference>
<dbReference type="EMBL" id="FQWZ01000006">
    <property type="protein sequence ID" value="SHH12524.1"/>
    <property type="molecule type" value="Genomic_DNA"/>
</dbReference>
<sequence>MSAFTPRTQALGLAGWLLLTFTAAGIGAVASASAATFYAGLQRPDWAPPGWLFAPMWTTLYLLMGIAAWRVWRVNGWAAARGALTLFVAQLAANAVWTWLYFVWRLGAVSLAEVVLLWLMIAATMLAFRRHDRLAVWLLLPYLAWVGLACALTYATWQLNPSQLV</sequence>
<dbReference type="PANTHER" id="PTHR10057:SF0">
    <property type="entry name" value="TRANSLOCATOR PROTEIN"/>
    <property type="match status" value="1"/>
</dbReference>
<reference evidence="7 8" key="1">
    <citation type="submission" date="2016-11" db="EMBL/GenBank/DDBJ databases">
        <authorList>
            <person name="Jaros S."/>
            <person name="Januszkiewicz K."/>
            <person name="Wedrychowicz H."/>
        </authorList>
    </citation>
    <scope>NUCLEOTIDE SEQUENCE [LARGE SCALE GENOMIC DNA]</scope>
    <source>
        <strain evidence="7 8">CGMCC 1.7049</strain>
    </source>
</reference>
<dbReference type="Proteomes" id="UP000199758">
    <property type="component" value="Unassembled WGS sequence"/>
</dbReference>
<dbReference type="Gene3D" id="1.20.1260.100">
    <property type="entry name" value="TspO/MBR protein"/>
    <property type="match status" value="1"/>
</dbReference>
<dbReference type="RefSeq" id="WP_072898078.1">
    <property type="nucleotide sequence ID" value="NZ_FQWZ01000006.1"/>
</dbReference>
<feature type="transmembrane region" description="Helical" evidence="6">
    <location>
        <begin position="108"/>
        <end position="128"/>
    </location>
</feature>
<evidence type="ECO:0000256" key="6">
    <source>
        <dbReference type="SAM" id="Phobius"/>
    </source>
</evidence>
<protein>
    <submittedName>
        <fullName evidence="7">TspO and MBR related proteins</fullName>
    </submittedName>
</protein>
<comment type="subcellular location">
    <subcellularLocation>
        <location evidence="1">Membrane</location>
        <topology evidence="1">Multi-pass membrane protein</topology>
    </subcellularLocation>
</comment>
<dbReference type="FunFam" id="1.20.1260.100:FF:000001">
    <property type="entry name" value="translocator protein 2"/>
    <property type="match status" value="1"/>
</dbReference>
<feature type="transmembrane region" description="Helical" evidence="6">
    <location>
        <begin position="135"/>
        <end position="157"/>
    </location>
</feature>
<feature type="transmembrane region" description="Helical" evidence="6">
    <location>
        <begin position="50"/>
        <end position="72"/>
    </location>
</feature>
<evidence type="ECO:0000313" key="8">
    <source>
        <dbReference type="Proteomes" id="UP000199758"/>
    </source>
</evidence>
<evidence type="ECO:0000256" key="2">
    <source>
        <dbReference type="ARBA" id="ARBA00007524"/>
    </source>
</evidence>
<keyword evidence="8" id="KW-1185">Reference proteome</keyword>
<dbReference type="AlphaFoldDB" id="A0A1M5QEA2"/>
<evidence type="ECO:0000256" key="4">
    <source>
        <dbReference type="ARBA" id="ARBA00022989"/>
    </source>
</evidence>
<evidence type="ECO:0000256" key="3">
    <source>
        <dbReference type="ARBA" id="ARBA00022692"/>
    </source>
</evidence>
<feature type="transmembrane region" description="Helical" evidence="6">
    <location>
        <begin position="84"/>
        <end position="102"/>
    </location>
</feature>
<dbReference type="InterPro" id="IPR038330">
    <property type="entry name" value="TspO/MBR-related_sf"/>
</dbReference>
<dbReference type="InterPro" id="IPR004307">
    <property type="entry name" value="TspO_MBR"/>
</dbReference>
<dbReference type="PIRSF" id="PIRSF005859">
    <property type="entry name" value="PBR"/>
    <property type="match status" value="1"/>
</dbReference>
<evidence type="ECO:0000256" key="1">
    <source>
        <dbReference type="ARBA" id="ARBA00004141"/>
    </source>
</evidence>